<keyword evidence="2" id="KW-1185">Reference proteome</keyword>
<gene>
    <name evidence="1" type="ORF">V1517DRAFT_316620</name>
</gene>
<evidence type="ECO:0000313" key="1">
    <source>
        <dbReference type="EMBL" id="KAK9324700.1"/>
    </source>
</evidence>
<sequence length="359" mass="40757">MESSPITNRYEARSDQSVSSSAVTVPEGDAEQATLADQRVDRGRFMRVDSDSEREVETARTIDEEDGSLSVVDPPGRTISESQFDEELQPSQIDPALKPGGPRAERLFGALPSLPGLSFAPLDVQRRQFQQFQLQKSPQPFFWAQSSPFAWTPSYRPFPQPAPYPYPYTIPPLPPDHNPADPFVGMILNDIEHIHNVFTEYAKRVGFAITKAKSSSARTYQLMCKCHGTPRNTRHLPTIKGEELNGKVRRRDLHSRKTGCEWRARFKMQFNDQWVLTYVGEHNHELEPDMAIRYAENRQTTQQGIELMKALKKTSATYKEIAEVVNATTGSNLLARDVYNRTKEVPRARPLKRGRPSTK</sequence>
<proteinExistence type="predicted"/>
<dbReference type="EMBL" id="MU970047">
    <property type="protein sequence ID" value="KAK9324700.1"/>
    <property type="molecule type" value="Genomic_DNA"/>
</dbReference>
<dbReference type="Proteomes" id="UP001489719">
    <property type="component" value="Unassembled WGS sequence"/>
</dbReference>
<evidence type="ECO:0000313" key="2">
    <source>
        <dbReference type="Proteomes" id="UP001489719"/>
    </source>
</evidence>
<reference evidence="2" key="1">
    <citation type="journal article" date="2024" name="Front. Bioeng. Biotechnol.">
        <title>Genome-scale model development and genomic sequencing of the oleaginous clade Lipomyces.</title>
        <authorList>
            <person name="Czajka J.J."/>
            <person name="Han Y."/>
            <person name="Kim J."/>
            <person name="Mondo S.J."/>
            <person name="Hofstad B.A."/>
            <person name="Robles A."/>
            <person name="Haridas S."/>
            <person name="Riley R."/>
            <person name="LaButti K."/>
            <person name="Pangilinan J."/>
            <person name="Andreopoulos W."/>
            <person name="Lipzen A."/>
            <person name="Yan J."/>
            <person name="Wang M."/>
            <person name="Ng V."/>
            <person name="Grigoriev I.V."/>
            <person name="Spatafora J.W."/>
            <person name="Magnuson J.K."/>
            <person name="Baker S.E."/>
            <person name="Pomraning K.R."/>
        </authorList>
    </citation>
    <scope>NUCLEOTIDE SEQUENCE [LARGE SCALE GENOMIC DNA]</scope>
    <source>
        <strain evidence="2">CBS 10300</strain>
    </source>
</reference>
<organism evidence="1 2">
    <name type="scientific">Lipomyces orientalis</name>
    <dbReference type="NCBI Taxonomy" id="1233043"/>
    <lineage>
        <taxon>Eukaryota</taxon>
        <taxon>Fungi</taxon>
        <taxon>Dikarya</taxon>
        <taxon>Ascomycota</taxon>
        <taxon>Saccharomycotina</taxon>
        <taxon>Lipomycetes</taxon>
        <taxon>Lipomycetales</taxon>
        <taxon>Lipomycetaceae</taxon>
        <taxon>Lipomyces</taxon>
    </lineage>
</organism>
<protein>
    <submittedName>
        <fullName evidence="1">Uncharacterized protein</fullName>
    </submittedName>
</protein>
<accession>A0ACC3TUI3</accession>
<comment type="caution">
    <text evidence="1">The sequence shown here is derived from an EMBL/GenBank/DDBJ whole genome shotgun (WGS) entry which is preliminary data.</text>
</comment>
<name>A0ACC3TUI3_9ASCO</name>